<dbReference type="PIRSF" id="PIRSF500134">
    <property type="entry name" value="UDPglc_DH_bac"/>
    <property type="match status" value="1"/>
</dbReference>
<dbReference type="Proteomes" id="UP000231267">
    <property type="component" value="Unassembled WGS sequence"/>
</dbReference>
<evidence type="ECO:0000256" key="10">
    <source>
        <dbReference type="PIRSR" id="PIRSR500134-2"/>
    </source>
</evidence>
<dbReference type="InterPro" id="IPR036291">
    <property type="entry name" value="NAD(P)-bd_dom_sf"/>
</dbReference>
<evidence type="ECO:0000313" key="14">
    <source>
        <dbReference type="EMBL" id="PIW66071.1"/>
    </source>
</evidence>
<comment type="caution">
    <text evidence="14">The sequence shown here is derived from an EMBL/GenBank/DDBJ whole genome shotgun (WGS) entry which is preliminary data.</text>
</comment>
<dbReference type="SUPFAM" id="SSF52413">
    <property type="entry name" value="UDP-glucose/GDP-mannose dehydrogenase C-terminal domain"/>
    <property type="match status" value="1"/>
</dbReference>
<dbReference type="PANTHER" id="PTHR43750">
    <property type="entry name" value="UDP-GLUCOSE 6-DEHYDROGENASE TUAD"/>
    <property type="match status" value="1"/>
</dbReference>
<dbReference type="SMART" id="SM00984">
    <property type="entry name" value="UDPG_MGDP_dh_C"/>
    <property type="match status" value="1"/>
</dbReference>
<proteinExistence type="inferred from homology"/>
<dbReference type="UniPathway" id="UPA00038">
    <property type="reaction ID" value="UER00491"/>
</dbReference>
<evidence type="ECO:0000256" key="9">
    <source>
        <dbReference type="PIRSR" id="PIRSR500134-1"/>
    </source>
</evidence>
<evidence type="ECO:0000256" key="4">
    <source>
        <dbReference type="ARBA" id="ARBA00015132"/>
    </source>
</evidence>
<dbReference type="EMBL" id="PFGP01000122">
    <property type="protein sequence ID" value="PIW66071.1"/>
    <property type="molecule type" value="Genomic_DNA"/>
</dbReference>
<dbReference type="PANTHER" id="PTHR43750:SF3">
    <property type="entry name" value="UDP-GLUCOSE 6-DEHYDROGENASE TUAD"/>
    <property type="match status" value="1"/>
</dbReference>
<dbReference type="GO" id="GO:0000271">
    <property type="term" value="P:polysaccharide biosynthetic process"/>
    <property type="evidence" value="ECO:0007669"/>
    <property type="project" value="InterPro"/>
</dbReference>
<evidence type="ECO:0000256" key="7">
    <source>
        <dbReference type="ARBA" id="ARBA00047473"/>
    </source>
</evidence>
<dbReference type="GO" id="GO:0003979">
    <property type="term" value="F:UDP-glucose 6-dehydrogenase activity"/>
    <property type="evidence" value="ECO:0007669"/>
    <property type="project" value="UniProtKB-EC"/>
</dbReference>
<accession>A0A2J0LDZ1</accession>
<sequence>MNIRKCSVIGLGKLGACMAAAIASKGFNVIGVDKNPDFVKAFNQRKPPIFEPGLEKMIKKHGSRIHATTDYNEAVADSDITFIVVPTPSDPGGGFSLRHVKKAADSVGKALSKKGSFHIVVITSTVLPGSINLEIVPLIEKASKKKCGRNFGLCYNPEFIALGTVIPNFLNPDFILIGESDKNTGAALENFYKKICDNKPSFARMNFVNAELTKIAVNSYITTKITFANMLAELAEKLPGGDVDVITDALGSDSRIGKRCLKGGLGYGGPCFPRDNAALASVAKKLKVHADVPNATDEFNRRIVNRVFQIVKAKIKPGEVVGVLGLSYKPLSNVIEESQPVSLLESFKKSGIKIVVYDPLAMGNVKAVFKNSVRFADSARSLIKCSDILIIANPDPEFVKLKISDFSDSKRLRVIVDCWCIFRHIRFFALDYIPLGIGK</sequence>
<evidence type="ECO:0000256" key="12">
    <source>
        <dbReference type="SAM" id="SignalP"/>
    </source>
</evidence>
<protein>
    <recommendedName>
        <fullName evidence="4 8">UDP-glucose 6-dehydrogenase</fullName>
        <ecNumber evidence="3 8">1.1.1.22</ecNumber>
    </recommendedName>
</protein>
<evidence type="ECO:0000256" key="6">
    <source>
        <dbReference type="ARBA" id="ARBA00023027"/>
    </source>
</evidence>
<dbReference type="Gene3D" id="1.20.5.100">
    <property type="entry name" value="Cytochrome c1, transmembrane anchor, C-terminal"/>
    <property type="match status" value="1"/>
</dbReference>
<dbReference type="InterPro" id="IPR014026">
    <property type="entry name" value="UDP-Glc/GDP-Man_DH_dimer"/>
</dbReference>
<dbReference type="Pfam" id="PF00984">
    <property type="entry name" value="UDPG_MGDP_dh"/>
    <property type="match status" value="1"/>
</dbReference>
<dbReference type="AlphaFoldDB" id="A0A2J0LDZ1"/>
<reference evidence="14 15" key="1">
    <citation type="submission" date="2017-09" db="EMBL/GenBank/DDBJ databases">
        <title>Depth-based differentiation of microbial function through sediment-hosted aquifers and enrichment of novel symbionts in the deep terrestrial subsurface.</title>
        <authorList>
            <person name="Probst A.J."/>
            <person name="Ladd B."/>
            <person name="Jarett J.K."/>
            <person name="Geller-Mcgrath D.E."/>
            <person name="Sieber C.M."/>
            <person name="Emerson J.B."/>
            <person name="Anantharaman K."/>
            <person name="Thomas B.C."/>
            <person name="Malmstrom R."/>
            <person name="Stieglmeier M."/>
            <person name="Klingl A."/>
            <person name="Woyke T."/>
            <person name="Ryan C.M."/>
            <person name="Banfield J.F."/>
        </authorList>
    </citation>
    <scope>NUCLEOTIDE SEQUENCE [LARGE SCALE GENOMIC DNA]</scope>
    <source>
        <strain evidence="14">CG12_big_fil_rev_8_21_14_0_65_43_15</strain>
    </source>
</reference>
<dbReference type="GO" id="GO:0051287">
    <property type="term" value="F:NAD binding"/>
    <property type="evidence" value="ECO:0007669"/>
    <property type="project" value="InterPro"/>
</dbReference>
<keyword evidence="6 8" id="KW-0520">NAD</keyword>
<dbReference type="SUPFAM" id="SSF48179">
    <property type="entry name" value="6-phosphogluconate dehydrogenase C-terminal domain-like"/>
    <property type="match status" value="1"/>
</dbReference>
<keyword evidence="5 8" id="KW-0560">Oxidoreductase</keyword>
<feature type="binding site" evidence="10">
    <location>
        <position position="214"/>
    </location>
    <ligand>
        <name>substrate</name>
    </ligand>
</feature>
<dbReference type="InterPro" id="IPR001732">
    <property type="entry name" value="UDP-Glc/GDP-Man_DH_N"/>
</dbReference>
<evidence type="ECO:0000256" key="3">
    <source>
        <dbReference type="ARBA" id="ARBA00012954"/>
    </source>
</evidence>
<dbReference type="NCBIfam" id="TIGR03026">
    <property type="entry name" value="NDP-sugDHase"/>
    <property type="match status" value="1"/>
</dbReference>
<keyword evidence="12" id="KW-0732">Signal</keyword>
<gene>
    <name evidence="14" type="ORF">COW11_05220</name>
</gene>
<feature type="binding site" evidence="11">
    <location>
        <position position="33"/>
    </location>
    <ligand>
        <name>NAD(+)</name>
        <dbReference type="ChEBI" id="CHEBI:57540"/>
    </ligand>
</feature>
<feature type="binding site" evidence="11">
    <location>
        <position position="125"/>
    </location>
    <ligand>
        <name>NAD(+)</name>
        <dbReference type="ChEBI" id="CHEBI:57540"/>
    </ligand>
</feature>
<dbReference type="GO" id="GO:0006065">
    <property type="term" value="P:UDP-glucuronate biosynthetic process"/>
    <property type="evidence" value="ECO:0007669"/>
    <property type="project" value="UniProtKB-UniPathway"/>
</dbReference>
<feature type="signal peptide" evidence="12">
    <location>
        <begin position="1"/>
        <end position="21"/>
    </location>
</feature>
<dbReference type="SUPFAM" id="SSF51735">
    <property type="entry name" value="NAD(P)-binding Rossmann-fold domains"/>
    <property type="match status" value="1"/>
</dbReference>
<comment type="catalytic activity">
    <reaction evidence="7 8">
        <text>UDP-alpha-D-glucose + 2 NAD(+) + H2O = UDP-alpha-D-glucuronate + 2 NADH + 3 H(+)</text>
        <dbReference type="Rhea" id="RHEA:23596"/>
        <dbReference type="ChEBI" id="CHEBI:15377"/>
        <dbReference type="ChEBI" id="CHEBI:15378"/>
        <dbReference type="ChEBI" id="CHEBI:57540"/>
        <dbReference type="ChEBI" id="CHEBI:57945"/>
        <dbReference type="ChEBI" id="CHEBI:58052"/>
        <dbReference type="ChEBI" id="CHEBI:58885"/>
        <dbReference type="EC" id="1.1.1.22"/>
    </reaction>
</comment>
<evidence type="ECO:0000259" key="13">
    <source>
        <dbReference type="SMART" id="SM00984"/>
    </source>
</evidence>
<feature type="binding site" evidence="11">
    <location>
        <position position="87"/>
    </location>
    <ligand>
        <name>NAD(+)</name>
        <dbReference type="ChEBI" id="CHEBI:57540"/>
    </ligand>
</feature>
<evidence type="ECO:0000313" key="15">
    <source>
        <dbReference type="Proteomes" id="UP000231267"/>
    </source>
</evidence>
<evidence type="ECO:0000256" key="11">
    <source>
        <dbReference type="PIRSR" id="PIRSR500134-3"/>
    </source>
</evidence>
<evidence type="ECO:0000256" key="5">
    <source>
        <dbReference type="ARBA" id="ARBA00023002"/>
    </source>
</evidence>
<feature type="chain" id="PRO_5014392414" description="UDP-glucose 6-dehydrogenase" evidence="12">
    <location>
        <begin position="22"/>
        <end position="439"/>
    </location>
</feature>
<comment type="pathway">
    <text evidence="1">Nucleotide-sugar biosynthesis; UDP-alpha-D-glucuronate biosynthesis; UDP-alpha-D-glucuronate from UDP-alpha-D-glucose: step 1/1.</text>
</comment>
<feature type="domain" description="UDP-glucose/GDP-mannose dehydrogenase C-terminal" evidence="13">
    <location>
        <begin position="322"/>
        <end position="424"/>
    </location>
</feature>
<dbReference type="Pfam" id="PF03721">
    <property type="entry name" value="UDPG_MGDP_dh_N"/>
    <property type="match status" value="1"/>
</dbReference>
<dbReference type="EC" id="1.1.1.22" evidence="3 8"/>
<dbReference type="Gene3D" id="3.40.50.720">
    <property type="entry name" value="NAD(P)-binding Rossmann-like Domain"/>
    <property type="match status" value="2"/>
</dbReference>
<name>A0A2J0LDZ1_9BACT</name>
<evidence type="ECO:0000256" key="8">
    <source>
        <dbReference type="PIRNR" id="PIRNR000124"/>
    </source>
</evidence>
<feature type="binding site" evidence="10">
    <location>
        <position position="329"/>
    </location>
    <ligand>
        <name>substrate</name>
    </ligand>
</feature>
<organism evidence="14 15">
    <name type="scientific">Candidatus Taenaricola geysiri</name>
    <dbReference type="NCBI Taxonomy" id="1974752"/>
    <lineage>
        <taxon>Bacteria</taxon>
        <taxon>Pseudomonadati</taxon>
        <taxon>Candidatus Omnitrophota</taxon>
        <taxon>Candidatus Taenaricola</taxon>
    </lineage>
</organism>
<dbReference type="InterPro" id="IPR017476">
    <property type="entry name" value="UDP-Glc/GDP-Man"/>
</dbReference>
<dbReference type="InterPro" id="IPR014027">
    <property type="entry name" value="UDP-Glc/GDP-Man_DH_C"/>
</dbReference>
<dbReference type="Pfam" id="PF03720">
    <property type="entry name" value="UDPG_MGDP_dh_C"/>
    <property type="match status" value="1"/>
</dbReference>
<evidence type="ECO:0000256" key="1">
    <source>
        <dbReference type="ARBA" id="ARBA00004701"/>
    </source>
</evidence>
<dbReference type="InterPro" id="IPR008927">
    <property type="entry name" value="6-PGluconate_DH-like_C_sf"/>
</dbReference>
<dbReference type="PIRSF" id="PIRSF000124">
    <property type="entry name" value="UDPglc_GDPman_dh"/>
    <property type="match status" value="1"/>
</dbReference>
<evidence type="ECO:0000256" key="2">
    <source>
        <dbReference type="ARBA" id="ARBA00006601"/>
    </source>
</evidence>
<feature type="active site" description="Nucleophile" evidence="9">
    <location>
        <position position="271"/>
    </location>
</feature>
<feature type="binding site" evidence="10">
    <location>
        <position position="268"/>
    </location>
    <ligand>
        <name>substrate</name>
    </ligand>
</feature>
<dbReference type="InterPro" id="IPR036220">
    <property type="entry name" value="UDP-Glc/GDP-Man_DH_C_sf"/>
</dbReference>
<comment type="similarity">
    <text evidence="2 8">Belongs to the UDP-glucose/GDP-mannose dehydrogenase family.</text>
</comment>
<dbReference type="InterPro" id="IPR028357">
    <property type="entry name" value="UDPglc_DH_bac"/>
</dbReference>